<sequence length="416" mass="45930">GTFLLQLPVQADMAPVAQMLVYTTAPSREVIADSTKFHVELCFNNKVDLSFSPSEGLPSSDAHLLFRASPNSLCAVRAVDKSVLLMKPEADLSPASVYNLLPVQELHGYQYGPGMLLEDPLDNCTPLKHIVVDGITYAPVIGPNEEDTYSILKEMGLKVFTNTKVRKPWYCSPDNRMHPSFPVAGIAPHSAMAGAPMYAMRSNVEADRGYETLSTPEGLTETVRKYFPETWIWSLVSISSEGNADLDVTIPDTITEWKANAFCTSADTGFGLSPTVSLRAFQPFFVELTMPYSVVRGETFMLKATVFNYLTACIRVSVTLAQSTHFLATPVEEKEENHCLCENERKTVAWLVTPKSLGQVEFSVSTEALQNQQPCGNFIVEIPDKGRKDTVIRQLLVEPEGVEKETTQNFVLCVKG</sequence>
<dbReference type="InterPro" id="IPR014756">
    <property type="entry name" value="Ig_E-set"/>
</dbReference>
<dbReference type="InterPro" id="IPR001599">
    <property type="entry name" value="Macroglobln_a2"/>
</dbReference>
<name>A0A7L1CW78_9PASS</name>
<dbReference type="Gene3D" id="2.60.40.1930">
    <property type="match status" value="1"/>
</dbReference>
<feature type="non-terminal residue" evidence="3">
    <location>
        <position position="1"/>
    </location>
</feature>
<feature type="non-terminal residue" evidence="3">
    <location>
        <position position="416"/>
    </location>
</feature>
<dbReference type="SMART" id="SM01360">
    <property type="entry name" value="A2M"/>
    <property type="match status" value="1"/>
</dbReference>
<accession>A0A7L1CW78</accession>
<dbReference type="InterPro" id="IPR011625">
    <property type="entry name" value="A2M_N_BRD"/>
</dbReference>
<protein>
    <submittedName>
        <fullName evidence="3">A2MG protein</fullName>
    </submittedName>
</protein>
<dbReference type="OrthoDB" id="9998011at2759"/>
<dbReference type="EMBL" id="VXBA01002156">
    <property type="protein sequence ID" value="NXM69939.1"/>
    <property type="molecule type" value="Genomic_DNA"/>
</dbReference>
<dbReference type="SMART" id="SM01359">
    <property type="entry name" value="A2M_N_2"/>
    <property type="match status" value="1"/>
</dbReference>
<gene>
    <name evidence="3" type="primary">A2m_0</name>
    <name evidence="3" type="ORF">SERLUN_R07960</name>
</gene>
<dbReference type="Proteomes" id="UP000553648">
    <property type="component" value="Unassembled WGS sequence"/>
</dbReference>
<evidence type="ECO:0000259" key="2">
    <source>
        <dbReference type="SMART" id="SM01360"/>
    </source>
</evidence>
<feature type="domain" description="Alpha-2-macroglobulin bait region" evidence="1">
    <location>
        <begin position="1"/>
        <end position="86"/>
    </location>
</feature>
<dbReference type="GO" id="GO:0004866">
    <property type="term" value="F:endopeptidase inhibitor activity"/>
    <property type="evidence" value="ECO:0007669"/>
    <property type="project" value="InterPro"/>
</dbReference>
<evidence type="ECO:0000259" key="1">
    <source>
        <dbReference type="SMART" id="SM01359"/>
    </source>
</evidence>
<dbReference type="SUPFAM" id="SSF81296">
    <property type="entry name" value="E set domains"/>
    <property type="match status" value="1"/>
</dbReference>
<dbReference type="Pfam" id="PF00207">
    <property type="entry name" value="A2M"/>
    <property type="match status" value="1"/>
</dbReference>
<dbReference type="PANTHER" id="PTHR11412:SF165">
    <property type="entry name" value="ALPHA-2-MACROGLOBULIN"/>
    <property type="match status" value="1"/>
</dbReference>
<dbReference type="InterPro" id="IPR050473">
    <property type="entry name" value="A2M/Complement_sys"/>
</dbReference>
<evidence type="ECO:0000313" key="4">
    <source>
        <dbReference type="Proteomes" id="UP000553648"/>
    </source>
</evidence>
<keyword evidence="4" id="KW-1185">Reference proteome</keyword>
<reference evidence="3 4" key="1">
    <citation type="submission" date="2019-09" db="EMBL/GenBank/DDBJ databases">
        <title>Bird 10,000 Genomes (B10K) Project - Family phase.</title>
        <authorList>
            <person name="Zhang G."/>
        </authorList>
    </citation>
    <scope>NUCLEOTIDE SEQUENCE [LARGE SCALE GENOMIC DNA]</scope>
    <source>
        <strain evidence="3">B10K-DU-002-03</strain>
        <tissue evidence="3">Muscle</tissue>
    </source>
</reference>
<dbReference type="InterPro" id="IPR013783">
    <property type="entry name" value="Ig-like_fold"/>
</dbReference>
<dbReference type="PANTHER" id="PTHR11412">
    <property type="entry name" value="MACROGLOBULIN / COMPLEMENT"/>
    <property type="match status" value="1"/>
</dbReference>
<proteinExistence type="predicted"/>
<feature type="domain" description="Alpha-2-macroglobulin" evidence="2">
    <location>
        <begin position="230"/>
        <end position="320"/>
    </location>
</feature>
<dbReference type="FunFam" id="2.60.40.10:FF:000312">
    <property type="entry name" value="Alpha-2-macroglobulin like 1"/>
    <property type="match status" value="1"/>
</dbReference>
<dbReference type="Pfam" id="PF07703">
    <property type="entry name" value="A2M_BRD"/>
    <property type="match status" value="1"/>
</dbReference>
<dbReference type="Gene3D" id="2.20.130.20">
    <property type="match status" value="1"/>
</dbReference>
<comment type="caution">
    <text evidence="3">The sequence shown here is derived from an EMBL/GenBank/DDBJ whole genome shotgun (WGS) entry which is preliminary data.</text>
</comment>
<dbReference type="Gene3D" id="2.60.40.10">
    <property type="entry name" value="Immunoglobulins"/>
    <property type="match status" value="1"/>
</dbReference>
<evidence type="ECO:0000313" key="3">
    <source>
        <dbReference type="EMBL" id="NXM69939.1"/>
    </source>
</evidence>
<organism evidence="3 4">
    <name type="scientific">Serilophus lunatus</name>
    <name type="common">silver-breasted broadbill</name>
    <dbReference type="NCBI Taxonomy" id="239386"/>
    <lineage>
        <taxon>Eukaryota</taxon>
        <taxon>Metazoa</taxon>
        <taxon>Chordata</taxon>
        <taxon>Craniata</taxon>
        <taxon>Vertebrata</taxon>
        <taxon>Euteleostomi</taxon>
        <taxon>Archelosauria</taxon>
        <taxon>Archosauria</taxon>
        <taxon>Dinosauria</taxon>
        <taxon>Saurischia</taxon>
        <taxon>Theropoda</taxon>
        <taxon>Coelurosauria</taxon>
        <taxon>Aves</taxon>
        <taxon>Neognathae</taxon>
        <taxon>Neoaves</taxon>
        <taxon>Telluraves</taxon>
        <taxon>Australaves</taxon>
        <taxon>Passeriformes</taxon>
        <taxon>Eurylaimidae</taxon>
        <taxon>Serilophus</taxon>
    </lineage>
</organism>
<dbReference type="AlphaFoldDB" id="A0A7L1CW78"/>